<dbReference type="InterPro" id="IPR030913">
    <property type="entry name" value="Csp1_Cys_rich"/>
</dbReference>
<dbReference type="InterPro" id="IPR005560">
    <property type="entry name" value="Csp_YhjQ"/>
</dbReference>
<dbReference type="Pfam" id="PF03860">
    <property type="entry name" value="Csp"/>
    <property type="match status" value="1"/>
</dbReference>
<feature type="chain" id="PRO_5045269618" evidence="1">
    <location>
        <begin position="25"/>
        <end position="143"/>
    </location>
</feature>
<dbReference type="Gene3D" id="1.20.1270.360">
    <property type="match status" value="1"/>
</dbReference>
<keyword evidence="1" id="KW-0732">Signal</keyword>
<keyword evidence="3" id="KW-1185">Reference proteome</keyword>
<accession>A0ABZ0HSJ8</accession>
<organism evidence="2 3">
    <name type="scientific">Methylocapsa polymorpha</name>
    <dbReference type="NCBI Taxonomy" id="3080828"/>
    <lineage>
        <taxon>Bacteria</taxon>
        <taxon>Pseudomonadati</taxon>
        <taxon>Pseudomonadota</taxon>
        <taxon>Alphaproteobacteria</taxon>
        <taxon>Hyphomicrobiales</taxon>
        <taxon>Beijerinckiaceae</taxon>
        <taxon>Methylocapsa</taxon>
    </lineage>
</organism>
<name>A0ABZ0HSJ8_9HYPH</name>
<evidence type="ECO:0000313" key="3">
    <source>
        <dbReference type="Proteomes" id="UP001626536"/>
    </source>
</evidence>
<feature type="signal peptide" evidence="1">
    <location>
        <begin position="1"/>
        <end position="24"/>
    </location>
</feature>
<evidence type="ECO:0000313" key="2">
    <source>
        <dbReference type="EMBL" id="WOJ88891.1"/>
    </source>
</evidence>
<dbReference type="PROSITE" id="PS51318">
    <property type="entry name" value="TAT"/>
    <property type="match status" value="1"/>
</dbReference>
<dbReference type="Proteomes" id="UP001626536">
    <property type="component" value="Chromosome"/>
</dbReference>
<dbReference type="EMBL" id="CP136862">
    <property type="protein sequence ID" value="WOJ88891.1"/>
    <property type="molecule type" value="Genomic_DNA"/>
</dbReference>
<dbReference type="InterPro" id="IPR006311">
    <property type="entry name" value="TAT_signal"/>
</dbReference>
<protein>
    <submittedName>
        <fullName evidence="2">Four-helix bundle copper-binding protein</fullName>
    </submittedName>
</protein>
<dbReference type="RefSeq" id="WP_407338329.1">
    <property type="nucleotide sequence ID" value="NZ_CP136862.1"/>
</dbReference>
<sequence>MQRREFIAAVGTAAAMAAAAPAFAQAAAEEQMHPPKYKALEETTSRCVATGNDCLRHCFGMFAMKDTSMTACADSAYQLIAACGALQSLAAVNSPHTGHFAKVVEMICTDCQKECDKFPHVVECKDCGEACKKCAEECRKISA</sequence>
<proteinExistence type="predicted"/>
<gene>
    <name evidence="2" type="ORF">RZS28_13890</name>
</gene>
<evidence type="ECO:0000256" key="1">
    <source>
        <dbReference type="SAM" id="SignalP"/>
    </source>
</evidence>
<dbReference type="NCBIfam" id="TIGR04401">
    <property type="entry name" value="TAT_Cys_rich"/>
    <property type="match status" value="1"/>
</dbReference>
<reference evidence="2 3" key="1">
    <citation type="submission" date="2023-10" db="EMBL/GenBank/DDBJ databases">
        <title>Novel methanotroph of the genus Methylocapsa from a subarctic wetland.</title>
        <authorList>
            <person name="Belova S.E."/>
            <person name="Oshkin I.Y."/>
            <person name="Miroshnikov K."/>
            <person name="Dedysh S.N."/>
        </authorList>
    </citation>
    <scope>NUCLEOTIDE SEQUENCE [LARGE SCALE GENOMIC DNA]</scope>
    <source>
        <strain evidence="2 3">RX1</strain>
    </source>
</reference>